<organism evidence="1 2">
    <name type="scientific">Synechococcus phage S-N03</name>
    <dbReference type="NCBI Taxonomy" id="2718943"/>
    <lineage>
        <taxon>Viruses</taxon>
        <taxon>Duplodnaviria</taxon>
        <taxon>Heunggongvirae</taxon>
        <taxon>Uroviricota</taxon>
        <taxon>Caudoviricetes</taxon>
        <taxon>Pantevenvirales</taxon>
        <taxon>Kyanoviridae</taxon>
        <taxon>Huanghaivirus</taxon>
        <taxon>Huanghaivirus snothree</taxon>
    </lineage>
</organism>
<dbReference type="EMBL" id="MT162466">
    <property type="protein sequence ID" value="QIN96716.1"/>
    <property type="molecule type" value="Genomic_DNA"/>
</dbReference>
<keyword evidence="2" id="KW-1185">Reference proteome</keyword>
<evidence type="ECO:0000313" key="2">
    <source>
        <dbReference type="Proteomes" id="UP000502617"/>
    </source>
</evidence>
<name>A0A6G8R5Q2_9CAUD</name>
<dbReference type="Proteomes" id="UP000502617">
    <property type="component" value="Segment"/>
</dbReference>
<reference evidence="1 2" key="1">
    <citation type="submission" date="2020-03" db="EMBL/GenBank/DDBJ databases">
        <title>The Isolation and Genome Sequence of a Novel Cyanophage S-N03 from the Huanghai Sea, China.</title>
        <authorList>
            <person name="Jiang T."/>
        </authorList>
    </citation>
    <scope>NUCLEOTIDE SEQUENCE [LARGE SCALE GENOMIC DNA]</scope>
</reference>
<protein>
    <submittedName>
        <fullName evidence="1">Uncharacterized protein</fullName>
    </submittedName>
</protein>
<proteinExistence type="predicted"/>
<dbReference type="GeneID" id="77945250"/>
<accession>A0A6G8R5Q2</accession>
<sequence>MKRFLPILIALLTLTVTTSGAPMPEVDVVTDIGGEGSVALQTEPYVAPPQSVDHLIPEVAGRDLANTKEICDKRAGISAAYAAGREPTKAQYWRFDGCQRWFNLRQGIGDRR</sequence>
<evidence type="ECO:0000313" key="1">
    <source>
        <dbReference type="EMBL" id="QIN96716.1"/>
    </source>
</evidence>
<dbReference type="KEGG" id="vg:77945250"/>
<dbReference type="RefSeq" id="YP_010669096.1">
    <property type="nucleotide sequence ID" value="NC_070959.1"/>
</dbReference>